<gene>
    <name evidence="2" type="ORF">AMECASPLE_038526</name>
</gene>
<dbReference type="Proteomes" id="UP001469553">
    <property type="component" value="Unassembled WGS sequence"/>
</dbReference>
<keyword evidence="1" id="KW-0732">Signal</keyword>
<evidence type="ECO:0000313" key="2">
    <source>
        <dbReference type="EMBL" id="MEQ2286086.1"/>
    </source>
</evidence>
<comment type="caution">
    <text evidence="2">The sequence shown here is derived from an EMBL/GenBank/DDBJ whole genome shotgun (WGS) entry which is preliminary data.</text>
</comment>
<feature type="chain" id="PRO_5047339736" description="Secreted protein" evidence="1">
    <location>
        <begin position="26"/>
        <end position="101"/>
    </location>
</feature>
<evidence type="ECO:0000256" key="1">
    <source>
        <dbReference type="SAM" id="SignalP"/>
    </source>
</evidence>
<keyword evidence="3" id="KW-1185">Reference proteome</keyword>
<dbReference type="EMBL" id="JAHRIP010016581">
    <property type="protein sequence ID" value="MEQ2286086.1"/>
    <property type="molecule type" value="Genomic_DNA"/>
</dbReference>
<accession>A0ABV0XXA3</accession>
<evidence type="ECO:0008006" key="4">
    <source>
        <dbReference type="Google" id="ProtNLM"/>
    </source>
</evidence>
<reference evidence="2 3" key="1">
    <citation type="submission" date="2021-06" db="EMBL/GenBank/DDBJ databases">
        <authorList>
            <person name="Palmer J.M."/>
        </authorList>
    </citation>
    <scope>NUCLEOTIDE SEQUENCE [LARGE SCALE GENOMIC DNA]</scope>
    <source>
        <strain evidence="2 3">AS_MEX2019</strain>
        <tissue evidence="2">Muscle</tissue>
    </source>
</reference>
<protein>
    <recommendedName>
        <fullName evidence="4">Secreted protein</fullName>
    </recommendedName>
</protein>
<name>A0ABV0XXA3_9TELE</name>
<evidence type="ECO:0000313" key="3">
    <source>
        <dbReference type="Proteomes" id="UP001469553"/>
    </source>
</evidence>
<organism evidence="2 3">
    <name type="scientific">Ameca splendens</name>
    <dbReference type="NCBI Taxonomy" id="208324"/>
    <lineage>
        <taxon>Eukaryota</taxon>
        <taxon>Metazoa</taxon>
        <taxon>Chordata</taxon>
        <taxon>Craniata</taxon>
        <taxon>Vertebrata</taxon>
        <taxon>Euteleostomi</taxon>
        <taxon>Actinopterygii</taxon>
        <taxon>Neopterygii</taxon>
        <taxon>Teleostei</taxon>
        <taxon>Neoteleostei</taxon>
        <taxon>Acanthomorphata</taxon>
        <taxon>Ovalentaria</taxon>
        <taxon>Atherinomorphae</taxon>
        <taxon>Cyprinodontiformes</taxon>
        <taxon>Goodeidae</taxon>
        <taxon>Ameca</taxon>
    </lineage>
</organism>
<sequence length="101" mass="11838">MQPAERLAIFSLLLYIYIYINTAAGEQNIAATWSSLLVVVMTTTRREDHVTLNTAFLAEIYRMHFKIRILFYKETRSMSLNICYYWFLHSHPFQVLPSVGS</sequence>
<feature type="signal peptide" evidence="1">
    <location>
        <begin position="1"/>
        <end position="25"/>
    </location>
</feature>
<proteinExistence type="predicted"/>